<name>A0A2T1HN45_9HYPH</name>
<dbReference type="OrthoDB" id="5295794at2"/>
<dbReference type="Pfam" id="PF19447">
    <property type="entry name" value="DUF5985"/>
    <property type="match status" value="1"/>
</dbReference>
<feature type="transmembrane region" description="Helical" evidence="1">
    <location>
        <begin position="6"/>
        <end position="26"/>
    </location>
</feature>
<gene>
    <name evidence="2" type="ORF">SLNSH_20720</name>
</gene>
<evidence type="ECO:0000313" key="2">
    <source>
        <dbReference type="EMBL" id="PSC03053.1"/>
    </source>
</evidence>
<accession>A0A2T1HN45</accession>
<dbReference type="PROSITE" id="PS51257">
    <property type="entry name" value="PROKAR_LIPOPROTEIN"/>
    <property type="match status" value="1"/>
</dbReference>
<feature type="transmembrane region" description="Helical" evidence="1">
    <location>
        <begin position="33"/>
        <end position="57"/>
    </location>
</feature>
<dbReference type="EMBL" id="PVZS01000032">
    <property type="protein sequence ID" value="PSC03053.1"/>
    <property type="molecule type" value="Genomic_DNA"/>
</dbReference>
<comment type="caution">
    <text evidence="2">The sequence shown here is derived from an EMBL/GenBank/DDBJ whole genome shotgun (WGS) entry which is preliminary data.</text>
</comment>
<dbReference type="Proteomes" id="UP000239772">
    <property type="component" value="Unassembled WGS sequence"/>
</dbReference>
<sequence length="87" mass="9352">MALKAAIYLLCLLASVGCAAVLFASYRRKATRLALWTALCFALLALNNLFVVLDILILPNVDLVPARKLTSLAAAAVMVAGFVWETE</sequence>
<keyword evidence="1" id="KW-0472">Membrane</keyword>
<protein>
    <submittedName>
        <fullName evidence="2">Uncharacterized protein</fullName>
    </submittedName>
</protein>
<proteinExistence type="predicted"/>
<evidence type="ECO:0000256" key="1">
    <source>
        <dbReference type="SAM" id="Phobius"/>
    </source>
</evidence>
<keyword evidence="1" id="KW-0812">Transmembrane</keyword>
<organism evidence="2 3">
    <name type="scientific">Alsobacter soli</name>
    <dbReference type="NCBI Taxonomy" id="2109933"/>
    <lineage>
        <taxon>Bacteria</taxon>
        <taxon>Pseudomonadati</taxon>
        <taxon>Pseudomonadota</taxon>
        <taxon>Alphaproteobacteria</taxon>
        <taxon>Hyphomicrobiales</taxon>
        <taxon>Alsobacteraceae</taxon>
        <taxon>Alsobacter</taxon>
    </lineage>
</organism>
<reference evidence="3" key="1">
    <citation type="submission" date="2018-03" db="EMBL/GenBank/DDBJ databases">
        <authorList>
            <person name="Sun L."/>
            <person name="Liu H."/>
            <person name="Chen W."/>
            <person name="Huang K."/>
            <person name="Liu W."/>
            <person name="Gao X."/>
        </authorList>
    </citation>
    <scope>NUCLEOTIDE SEQUENCE [LARGE SCALE GENOMIC DNA]</scope>
    <source>
        <strain evidence="3">SH9</strain>
    </source>
</reference>
<keyword evidence="3" id="KW-1185">Reference proteome</keyword>
<evidence type="ECO:0000313" key="3">
    <source>
        <dbReference type="Proteomes" id="UP000239772"/>
    </source>
</evidence>
<keyword evidence="1" id="KW-1133">Transmembrane helix</keyword>
<dbReference type="RefSeq" id="WP_106339541.1">
    <property type="nucleotide sequence ID" value="NZ_PVZS01000032.1"/>
</dbReference>
<dbReference type="AlphaFoldDB" id="A0A2T1HN45"/>
<dbReference type="InterPro" id="IPR046027">
    <property type="entry name" value="DUF5985"/>
</dbReference>